<dbReference type="SUPFAM" id="SSF55261">
    <property type="entry name" value="GAD domain-like"/>
    <property type="match status" value="1"/>
</dbReference>
<reference evidence="6" key="2">
    <citation type="journal article" date="2010" name="Stand. Genomic Sci.">
        <title>Complete genome sequence of Vulcanisaeta distributa type strain (IC-017T).</title>
        <authorList>
            <person name="Mavromatis K."/>
            <person name="Sikorski J."/>
            <person name="Pabst E."/>
            <person name="Teshima H."/>
            <person name="Lapidus A."/>
            <person name="Lucas S."/>
            <person name="Nolan M."/>
            <person name="Glavina Del Rio T."/>
            <person name="Cheng J."/>
            <person name="Bruce D."/>
            <person name="Goodwin L."/>
            <person name="Pitluck S."/>
            <person name="Liolios K."/>
            <person name="Ivanova N."/>
            <person name="Mikhailova N."/>
            <person name="Pati A."/>
            <person name="Chen A."/>
            <person name="Palaniappan K."/>
            <person name="Land M."/>
            <person name="Hauser L."/>
            <person name="Chang Y."/>
            <person name="Jeffries C."/>
            <person name="Rohde M."/>
            <person name="Spring S."/>
            <person name="Goker M."/>
            <person name="Wirth R."/>
            <person name="Woyke T."/>
            <person name="Bristow J."/>
            <person name="Eisen J."/>
            <person name="Markowitz V."/>
            <person name="Hugenholtz P."/>
            <person name="Klenk H."/>
            <person name="Kyrpides N."/>
        </authorList>
    </citation>
    <scope>NUCLEOTIDE SEQUENCE [LARGE SCALE GENOMIC DNA]</scope>
    <source>
        <strain evidence="6">DSM 14429 / JCM 11212 / NBRC 100878 / IC-017</strain>
    </source>
</reference>
<accession>E1QTX3</accession>
<dbReference type="GO" id="GO:0006412">
    <property type="term" value="P:translation"/>
    <property type="evidence" value="ECO:0007669"/>
    <property type="project" value="UniProtKB-KW"/>
</dbReference>
<dbReference type="InterPro" id="IPR036388">
    <property type="entry name" value="WH-like_DNA-bd_sf"/>
</dbReference>
<sequence>MSAEELTVLLMLKRYGRMGRYSLSAVSGMGEGVVRRVLNELRDKGAIRVMRGGAELTSKGEELLNDLLRNLGIDEIRDVTKFSQVFRCECRRCYVSVISRSINEDSVVRLRDIAIKNGSDAALFLKFVCPQNRFLILKLNNYLDELSQEAAEELSKLDSISCNKYTIVLCGSENYQVIRSLISTVMSIQGF</sequence>
<proteinExistence type="predicted"/>
<dbReference type="AlphaFoldDB" id="E1QTX3"/>
<dbReference type="SUPFAM" id="SSF46785">
    <property type="entry name" value="Winged helix' DNA-binding domain"/>
    <property type="match status" value="1"/>
</dbReference>
<keyword evidence="4" id="KW-0648">Protein biosynthesis</keyword>
<dbReference type="OrthoDB" id="26657at2157"/>
<dbReference type="EMBL" id="CP002100">
    <property type="protein sequence ID" value="ADN49770.1"/>
    <property type="molecule type" value="Genomic_DNA"/>
</dbReference>
<keyword evidence="1" id="KW-0436">Ligase</keyword>
<dbReference type="HOGENOM" id="CLU_1418760_0_0_2"/>
<dbReference type="GO" id="GO:0004812">
    <property type="term" value="F:aminoacyl-tRNA ligase activity"/>
    <property type="evidence" value="ECO:0007669"/>
    <property type="project" value="InterPro"/>
</dbReference>
<dbReference type="Gene3D" id="1.10.10.10">
    <property type="entry name" value="Winged helix-like DNA-binding domain superfamily/Winged helix DNA-binding domain"/>
    <property type="match status" value="1"/>
</dbReference>
<dbReference type="KEGG" id="vdi:Vdis_0365"/>
<keyword evidence="2" id="KW-0547">Nucleotide-binding</keyword>
<evidence type="ECO:0000256" key="2">
    <source>
        <dbReference type="ARBA" id="ARBA00022741"/>
    </source>
</evidence>
<organism evidence="5 6">
    <name type="scientific">Vulcanisaeta distributa (strain DSM 14429 / JCM 11212 / NBRC 100878 / IC-017)</name>
    <dbReference type="NCBI Taxonomy" id="572478"/>
    <lineage>
        <taxon>Archaea</taxon>
        <taxon>Thermoproteota</taxon>
        <taxon>Thermoprotei</taxon>
        <taxon>Thermoproteales</taxon>
        <taxon>Thermoproteaceae</taxon>
        <taxon>Vulcanisaeta</taxon>
    </lineage>
</organism>
<evidence type="ECO:0000313" key="5">
    <source>
        <dbReference type="EMBL" id="ADN49770.1"/>
    </source>
</evidence>
<dbReference type="GeneID" id="9751282"/>
<dbReference type="GO" id="GO:0005524">
    <property type="term" value="F:ATP binding"/>
    <property type="evidence" value="ECO:0007669"/>
    <property type="project" value="UniProtKB-KW"/>
</dbReference>
<protein>
    <recommendedName>
        <fullName evidence="7">DUF4443 domain-containing protein</fullName>
    </recommendedName>
</protein>
<dbReference type="RefSeq" id="WP_013335495.1">
    <property type="nucleotide sequence ID" value="NC_014537.1"/>
</dbReference>
<dbReference type="InterPro" id="IPR036390">
    <property type="entry name" value="WH_DNA-bd_sf"/>
</dbReference>
<keyword evidence="3" id="KW-0067">ATP-binding</keyword>
<keyword evidence="6" id="KW-1185">Reference proteome</keyword>
<reference evidence="5 6" key="1">
    <citation type="journal article" date="2010" name="Stand. Genomic Sci.">
        <title>Complete genome sequence of Vulcanisaeta distributa type strain (IC-017).</title>
        <authorList>
            <person name="Mavromatis K."/>
            <person name="Sikorski J."/>
            <person name="Pabst E."/>
            <person name="Teshima H."/>
            <person name="Lapidus A."/>
            <person name="Lucas S."/>
            <person name="Nolan M."/>
            <person name="Glavina Del Rio T."/>
            <person name="Cheng J.F."/>
            <person name="Bruce D."/>
            <person name="Goodwin L."/>
            <person name="Pitluck S."/>
            <person name="Liolios K."/>
            <person name="Ivanova N."/>
            <person name="Mikhailova N."/>
            <person name="Pati A."/>
            <person name="Chen A."/>
            <person name="Palaniappan K."/>
            <person name="Land M."/>
            <person name="Hauser L."/>
            <person name="Chang Y.J."/>
            <person name="Jeffries C.D."/>
            <person name="Rohde M."/>
            <person name="Spring S."/>
            <person name="Goker M."/>
            <person name="Wirth R."/>
            <person name="Woyke T."/>
            <person name="Bristow J."/>
            <person name="Eisen J.A."/>
            <person name="Markowitz V."/>
            <person name="Hugenholtz P."/>
            <person name="Klenk H.P."/>
            <person name="Kyrpides N.C."/>
        </authorList>
    </citation>
    <scope>NUCLEOTIDE SEQUENCE [LARGE SCALE GENOMIC DNA]</scope>
    <source>
        <strain evidence="6">DSM 14429 / JCM 11212 / NBRC 100878 / IC-017</strain>
    </source>
</reference>
<dbReference type="InterPro" id="IPR004115">
    <property type="entry name" value="GAD-like_sf"/>
</dbReference>
<gene>
    <name evidence="5" type="ordered locus">Vdis_0365</name>
</gene>
<evidence type="ECO:0000256" key="1">
    <source>
        <dbReference type="ARBA" id="ARBA00022598"/>
    </source>
</evidence>
<evidence type="ECO:0000256" key="4">
    <source>
        <dbReference type="ARBA" id="ARBA00022917"/>
    </source>
</evidence>
<dbReference type="Gene3D" id="3.30.1360.30">
    <property type="entry name" value="GAD-like domain"/>
    <property type="match status" value="1"/>
</dbReference>
<dbReference type="GO" id="GO:0005737">
    <property type="term" value="C:cytoplasm"/>
    <property type="evidence" value="ECO:0007669"/>
    <property type="project" value="InterPro"/>
</dbReference>
<dbReference type="eggNOG" id="arCOG02103">
    <property type="taxonomic scope" value="Archaea"/>
</dbReference>
<name>E1QTX3_VULDI</name>
<evidence type="ECO:0008006" key="7">
    <source>
        <dbReference type="Google" id="ProtNLM"/>
    </source>
</evidence>
<evidence type="ECO:0000313" key="6">
    <source>
        <dbReference type="Proteomes" id="UP000006681"/>
    </source>
</evidence>
<evidence type="ECO:0000256" key="3">
    <source>
        <dbReference type="ARBA" id="ARBA00022840"/>
    </source>
</evidence>
<dbReference type="Proteomes" id="UP000006681">
    <property type="component" value="Chromosome"/>
</dbReference>